<dbReference type="Proteomes" id="UP000800981">
    <property type="component" value="Unassembled WGS sequence"/>
</dbReference>
<comment type="caution">
    <text evidence="1">The sequence shown here is derived from an EMBL/GenBank/DDBJ whole genome shotgun (WGS) entry which is preliminary data.</text>
</comment>
<accession>A0ABX0GZJ2</accession>
<evidence type="ECO:0000313" key="2">
    <source>
        <dbReference type="Proteomes" id="UP000800981"/>
    </source>
</evidence>
<organism evidence="1 2">
    <name type="scientific">Motilibacter deserti</name>
    <dbReference type="NCBI Taxonomy" id="2714956"/>
    <lineage>
        <taxon>Bacteria</taxon>
        <taxon>Bacillati</taxon>
        <taxon>Actinomycetota</taxon>
        <taxon>Actinomycetes</taxon>
        <taxon>Motilibacterales</taxon>
        <taxon>Motilibacteraceae</taxon>
        <taxon>Motilibacter</taxon>
    </lineage>
</organism>
<sequence length="508" mass="56822">MSDILAELTRVRDAFDKPTLRLLDRKWAPLVLAVFRTTFTRDQKTVPAERLHQQVDNYLDELKLAGEPSPEGPGRALCMQWLAHKWLVRSRDEDGAEFYSLTSHALEALDLVQSLTRDRTLISESRIHTILDVVRRFANEADPDRDTRIARLEAHIAELTAERDRLAEGGDIEPATDDHMLDSYTNLHSLIGQLPSDFKRVEEAVAGMHRQIISDFRNEERPVVEVLDEYLAKSDSLMKLTPEGRAFEGAFALLRDEPLLVDLRRDLDVILTHPFAQTLAPGEQREFRRTVKTIQDGIRDVLGERQRLSATLRAHIVGYDVAKDRELDAVLRQINQELEAWMQTAGPRATVEVELVPPRIDVEHLRERFWDPADAAPPPPLEDVSDNAPAAPDLEAIRRQGGPSLVELRQALVIAAMTPDGSSVADVFSALPERLRRPVELLGMVHLLLGARPDDGDGFPEAEALLAALDGEELVEAVRPDGTRRAFTVPVLPLRASDADALVEGARP</sequence>
<dbReference type="RefSeq" id="WP_166283231.1">
    <property type="nucleotide sequence ID" value="NZ_JAANNP010000015.1"/>
</dbReference>
<dbReference type="Pfam" id="PF11855">
    <property type="entry name" value="DUF3375"/>
    <property type="match status" value="1"/>
</dbReference>
<proteinExistence type="predicted"/>
<gene>
    <name evidence="1" type="ORF">G9H71_14980</name>
</gene>
<dbReference type="EMBL" id="JAANNP010000015">
    <property type="protein sequence ID" value="NHC15091.1"/>
    <property type="molecule type" value="Genomic_DNA"/>
</dbReference>
<protein>
    <submittedName>
        <fullName evidence="1">DUF3375 domain-containing protein</fullName>
    </submittedName>
</protein>
<reference evidence="1 2" key="1">
    <citation type="submission" date="2020-03" db="EMBL/GenBank/DDBJ databases">
        <title>Two novel Motilibacter sp.</title>
        <authorList>
            <person name="Liu S."/>
        </authorList>
    </citation>
    <scope>NUCLEOTIDE SEQUENCE [LARGE SCALE GENOMIC DNA]</scope>
    <source>
        <strain evidence="1 2">E257</strain>
    </source>
</reference>
<keyword evidence="2" id="KW-1185">Reference proteome</keyword>
<evidence type="ECO:0000313" key="1">
    <source>
        <dbReference type="EMBL" id="NHC15091.1"/>
    </source>
</evidence>
<name>A0ABX0GZJ2_9ACTN</name>
<dbReference type="InterPro" id="IPR021804">
    <property type="entry name" value="DUF3375"/>
</dbReference>